<proteinExistence type="predicted"/>
<dbReference type="EMBL" id="JAFEJS010000006">
    <property type="protein sequence ID" value="MBT1173035.1"/>
    <property type="molecule type" value="Genomic_DNA"/>
</dbReference>
<name>A0ABS5UQC6_9BIFI</name>
<protein>
    <submittedName>
        <fullName evidence="1">Uncharacterized protein</fullName>
    </submittedName>
</protein>
<accession>A0ABS5UQC6</accession>
<comment type="caution">
    <text evidence="1">The sequence shown here is derived from an EMBL/GenBank/DDBJ whole genome shotgun (WGS) entry which is preliminary data.</text>
</comment>
<evidence type="ECO:0000313" key="2">
    <source>
        <dbReference type="Proteomes" id="UP000773064"/>
    </source>
</evidence>
<evidence type="ECO:0000313" key="1">
    <source>
        <dbReference type="EMBL" id="MBT1173035.1"/>
    </source>
</evidence>
<dbReference type="RefSeq" id="WP_214358311.1">
    <property type="nucleotide sequence ID" value="NZ_JAFEJS010000006.1"/>
</dbReference>
<sequence>MTNGQQDTGAAGVAGECVFSVRIEGGFAHLDISMDTMNDAATAAKG</sequence>
<gene>
    <name evidence="1" type="ORF">JS528_06625</name>
</gene>
<keyword evidence="2" id="KW-1185">Reference proteome</keyword>
<organism evidence="1 2">
    <name type="scientific">Bifidobacterium santillanense</name>
    <dbReference type="NCBI Taxonomy" id="2809028"/>
    <lineage>
        <taxon>Bacteria</taxon>
        <taxon>Bacillati</taxon>
        <taxon>Actinomycetota</taxon>
        <taxon>Actinomycetes</taxon>
        <taxon>Bifidobacteriales</taxon>
        <taxon>Bifidobacteriaceae</taxon>
        <taxon>Bifidobacterium</taxon>
    </lineage>
</organism>
<dbReference type="Proteomes" id="UP000773064">
    <property type="component" value="Unassembled WGS sequence"/>
</dbReference>
<reference evidence="1 2" key="1">
    <citation type="journal article" date="2021" name="Environ. Microbiol.">
        <title>Genetic insights into the dark matter of the mammalian gut microbiota through targeted genome reconstruction.</title>
        <authorList>
            <person name="Lugli G.A."/>
            <person name="Alessandri G."/>
            <person name="Milani C."/>
            <person name="Viappiani A."/>
            <person name="Fontana F."/>
            <person name="Tarracchini C."/>
            <person name="Mancabelli L."/>
            <person name="Argentini C."/>
            <person name="Ruiz L."/>
            <person name="Margolles A."/>
            <person name="van Sinderen D."/>
            <person name="Turroni F."/>
            <person name="Ventura M."/>
        </authorList>
    </citation>
    <scope>NUCLEOTIDE SEQUENCE [LARGE SCALE GENOMIC DNA]</scope>
    <source>
        <strain evidence="1 2">MA2</strain>
    </source>
</reference>